<feature type="non-terminal residue" evidence="1">
    <location>
        <position position="1"/>
    </location>
</feature>
<gene>
    <name evidence="1" type="ORF">S01H1_09930</name>
</gene>
<dbReference type="AlphaFoldDB" id="X0RHA3"/>
<evidence type="ECO:0000313" key="1">
    <source>
        <dbReference type="EMBL" id="GAF68249.1"/>
    </source>
</evidence>
<proteinExistence type="predicted"/>
<protein>
    <submittedName>
        <fullName evidence="1">Uncharacterized protein</fullName>
    </submittedName>
</protein>
<accession>X0RHA3</accession>
<dbReference type="EMBL" id="BARS01005071">
    <property type="protein sequence ID" value="GAF68249.1"/>
    <property type="molecule type" value="Genomic_DNA"/>
</dbReference>
<reference evidence="1" key="1">
    <citation type="journal article" date="2014" name="Front. Microbiol.">
        <title>High frequency of phylogenetically diverse reductive dehalogenase-homologous genes in deep subseafloor sedimentary metagenomes.</title>
        <authorList>
            <person name="Kawai M."/>
            <person name="Futagami T."/>
            <person name="Toyoda A."/>
            <person name="Takaki Y."/>
            <person name="Nishi S."/>
            <person name="Hori S."/>
            <person name="Arai W."/>
            <person name="Tsubouchi T."/>
            <person name="Morono Y."/>
            <person name="Uchiyama I."/>
            <person name="Ito T."/>
            <person name="Fujiyama A."/>
            <person name="Inagaki F."/>
            <person name="Takami H."/>
        </authorList>
    </citation>
    <scope>NUCLEOTIDE SEQUENCE</scope>
    <source>
        <strain evidence="1">Expedition CK06-06</strain>
    </source>
</reference>
<name>X0RHA3_9ZZZZ</name>
<sequence length="73" mass="7867">LQTLITASTFRNGLDVAGIVLNSPSPQADDSSTKSNRAQLEEHCVPPLLAEVAYRGTIDQKTDWYALTGPHDA</sequence>
<comment type="caution">
    <text evidence="1">The sequence shown here is derived from an EMBL/GenBank/DDBJ whole genome shotgun (WGS) entry which is preliminary data.</text>
</comment>
<organism evidence="1">
    <name type="scientific">marine sediment metagenome</name>
    <dbReference type="NCBI Taxonomy" id="412755"/>
    <lineage>
        <taxon>unclassified sequences</taxon>
        <taxon>metagenomes</taxon>
        <taxon>ecological metagenomes</taxon>
    </lineage>
</organism>